<name>A0A0E9R668_ANGAN</name>
<protein>
    <submittedName>
        <fullName evidence="1">Uncharacterized protein</fullName>
    </submittedName>
</protein>
<accession>A0A0E9R668</accession>
<evidence type="ECO:0000313" key="1">
    <source>
        <dbReference type="EMBL" id="JAH24619.1"/>
    </source>
</evidence>
<proteinExistence type="predicted"/>
<dbReference type="EMBL" id="GBXM01083958">
    <property type="protein sequence ID" value="JAH24619.1"/>
    <property type="molecule type" value="Transcribed_RNA"/>
</dbReference>
<dbReference type="AlphaFoldDB" id="A0A0E9R668"/>
<organism evidence="1">
    <name type="scientific">Anguilla anguilla</name>
    <name type="common">European freshwater eel</name>
    <name type="synonym">Muraena anguilla</name>
    <dbReference type="NCBI Taxonomy" id="7936"/>
    <lineage>
        <taxon>Eukaryota</taxon>
        <taxon>Metazoa</taxon>
        <taxon>Chordata</taxon>
        <taxon>Craniata</taxon>
        <taxon>Vertebrata</taxon>
        <taxon>Euteleostomi</taxon>
        <taxon>Actinopterygii</taxon>
        <taxon>Neopterygii</taxon>
        <taxon>Teleostei</taxon>
        <taxon>Anguilliformes</taxon>
        <taxon>Anguillidae</taxon>
        <taxon>Anguilla</taxon>
    </lineage>
</organism>
<sequence>MFATVVFVLPLVPILNIDEVFRCHFCTQEK</sequence>
<reference evidence="1" key="2">
    <citation type="journal article" date="2015" name="Fish Shellfish Immunol.">
        <title>Early steps in the European eel (Anguilla anguilla)-Vibrio vulnificus interaction in the gills: Role of the RtxA13 toxin.</title>
        <authorList>
            <person name="Callol A."/>
            <person name="Pajuelo D."/>
            <person name="Ebbesson L."/>
            <person name="Teles M."/>
            <person name="MacKenzie S."/>
            <person name="Amaro C."/>
        </authorList>
    </citation>
    <scope>NUCLEOTIDE SEQUENCE</scope>
</reference>
<reference evidence="1" key="1">
    <citation type="submission" date="2014-11" db="EMBL/GenBank/DDBJ databases">
        <authorList>
            <person name="Amaro Gonzalez C."/>
        </authorList>
    </citation>
    <scope>NUCLEOTIDE SEQUENCE</scope>
</reference>